<dbReference type="InterPro" id="IPR001031">
    <property type="entry name" value="Thioesterase"/>
</dbReference>
<protein>
    <recommendedName>
        <fullName evidence="3">Thioesterase domain-containing protein</fullName>
    </recommendedName>
</protein>
<accession>A0A2G1XPC2</accession>
<gene>
    <name evidence="4" type="ORF">BLA24_03780</name>
</gene>
<feature type="compositionally biased region" description="Basic residues" evidence="2">
    <location>
        <begin position="226"/>
        <end position="240"/>
    </location>
</feature>
<name>A0A2G1XPC2_STRCJ</name>
<dbReference type="InterPro" id="IPR029058">
    <property type="entry name" value="AB_hydrolase_fold"/>
</dbReference>
<organism evidence="4 5">
    <name type="scientific">Streptomyces cinnamoneus</name>
    <name type="common">Streptoverticillium cinnamoneum</name>
    <dbReference type="NCBI Taxonomy" id="53446"/>
    <lineage>
        <taxon>Bacteria</taxon>
        <taxon>Bacillati</taxon>
        <taxon>Actinomycetota</taxon>
        <taxon>Actinomycetes</taxon>
        <taxon>Kitasatosporales</taxon>
        <taxon>Streptomycetaceae</taxon>
        <taxon>Streptomyces</taxon>
        <taxon>Streptomyces cinnamoneus group</taxon>
    </lineage>
</organism>
<feature type="region of interest" description="Disordered" evidence="2">
    <location>
        <begin position="187"/>
        <end position="240"/>
    </location>
</feature>
<dbReference type="Gene3D" id="3.40.50.1820">
    <property type="entry name" value="alpha/beta hydrolase"/>
    <property type="match status" value="1"/>
</dbReference>
<dbReference type="AlphaFoldDB" id="A0A2G1XPC2"/>
<feature type="non-terminal residue" evidence="4">
    <location>
        <position position="240"/>
    </location>
</feature>
<evidence type="ECO:0000313" key="4">
    <source>
        <dbReference type="EMBL" id="PHQ53087.1"/>
    </source>
</evidence>
<evidence type="ECO:0000313" key="5">
    <source>
        <dbReference type="Proteomes" id="UP000222531"/>
    </source>
</evidence>
<keyword evidence="5" id="KW-1185">Reference proteome</keyword>
<proteinExistence type="inferred from homology"/>
<dbReference type="EMBL" id="NHZO01000052">
    <property type="protein sequence ID" value="PHQ53087.1"/>
    <property type="molecule type" value="Genomic_DNA"/>
</dbReference>
<reference evidence="4 5" key="1">
    <citation type="journal article" date="2017" name="Biochemistry">
        <title>Identification of the Biosynthetic Pathway for the Antibiotic Bicyclomycin.</title>
        <authorList>
            <person name="Patteson J."/>
            <person name="Cai W."/>
            <person name="Johnson R.A."/>
            <person name="Santa Maria K."/>
            <person name="Li B."/>
        </authorList>
    </citation>
    <scope>NUCLEOTIDE SEQUENCE [LARGE SCALE GENOMIC DNA]</scope>
    <source>
        <strain evidence="4 5">ATCC 21532</strain>
    </source>
</reference>
<feature type="compositionally biased region" description="Basic residues" evidence="2">
    <location>
        <begin position="207"/>
        <end position="217"/>
    </location>
</feature>
<dbReference type="PANTHER" id="PTHR11487:SF0">
    <property type="entry name" value="S-ACYL FATTY ACID SYNTHASE THIOESTERASE, MEDIUM CHAIN"/>
    <property type="match status" value="1"/>
</dbReference>
<evidence type="ECO:0000256" key="2">
    <source>
        <dbReference type="SAM" id="MobiDB-lite"/>
    </source>
</evidence>
<dbReference type="InterPro" id="IPR012223">
    <property type="entry name" value="TEII"/>
</dbReference>
<dbReference type="GO" id="GO:0008610">
    <property type="term" value="P:lipid biosynthetic process"/>
    <property type="evidence" value="ECO:0007669"/>
    <property type="project" value="TreeGrafter"/>
</dbReference>
<comment type="caution">
    <text evidence="4">The sequence shown here is derived from an EMBL/GenBank/DDBJ whole genome shotgun (WGS) entry which is preliminary data.</text>
</comment>
<evidence type="ECO:0000256" key="1">
    <source>
        <dbReference type="ARBA" id="ARBA00007169"/>
    </source>
</evidence>
<dbReference type="PANTHER" id="PTHR11487">
    <property type="entry name" value="THIOESTERASE"/>
    <property type="match status" value="1"/>
</dbReference>
<dbReference type="Proteomes" id="UP000222531">
    <property type="component" value="Unassembled WGS sequence"/>
</dbReference>
<dbReference type="SUPFAM" id="SSF53474">
    <property type="entry name" value="alpha/beta-Hydrolases"/>
    <property type="match status" value="1"/>
</dbReference>
<dbReference type="RefSeq" id="WP_240003166.1">
    <property type="nucleotide sequence ID" value="NZ_NHZO01000052.1"/>
</dbReference>
<dbReference type="Pfam" id="PF00975">
    <property type="entry name" value="Thioesterase"/>
    <property type="match status" value="1"/>
</dbReference>
<sequence>MAENPRRRAGRDPCGLLPPTGAHGASFAGWRAALPAGTALALVAPPGRGSRMDEEPVTGMAAYADAVAAGLRTAARGRRLVLVGVSLGALLAYETCRRLLDADVPVARLCVVAGQTPGDFHGDGGELTADDARAFVLRTGLTDPELLADPDFEDVLLPRSSPTCACPAATTAGTRPRCPCGCGRCGPPTTSTSAPGRGEVGRLDHPRLRRDRRRGRSLRPPGGARGGRRRLPGRARPHGR</sequence>
<comment type="similarity">
    <text evidence="1">Belongs to the thioesterase family.</text>
</comment>
<evidence type="ECO:0000259" key="3">
    <source>
        <dbReference type="Pfam" id="PF00975"/>
    </source>
</evidence>
<feature type="domain" description="Thioesterase" evidence="3">
    <location>
        <begin position="16"/>
        <end position="158"/>
    </location>
</feature>